<feature type="transmembrane region" description="Helical" evidence="2">
    <location>
        <begin position="142"/>
        <end position="163"/>
    </location>
</feature>
<feature type="transmembrane region" description="Helical" evidence="2">
    <location>
        <begin position="203"/>
        <end position="224"/>
    </location>
</feature>
<dbReference type="AlphaFoldDB" id="A0A915EI73"/>
<keyword evidence="2" id="KW-0812">Transmembrane</keyword>
<feature type="transmembrane region" description="Helical" evidence="2">
    <location>
        <begin position="428"/>
        <end position="448"/>
    </location>
</feature>
<evidence type="ECO:0000313" key="3">
    <source>
        <dbReference type="Proteomes" id="UP000887574"/>
    </source>
</evidence>
<evidence type="ECO:0000256" key="2">
    <source>
        <dbReference type="SAM" id="Phobius"/>
    </source>
</evidence>
<reference evidence="4" key="1">
    <citation type="submission" date="2022-11" db="UniProtKB">
        <authorList>
            <consortium name="WormBaseParasite"/>
        </authorList>
    </citation>
    <scope>IDENTIFICATION</scope>
</reference>
<dbReference type="Proteomes" id="UP000887574">
    <property type="component" value="Unplaced"/>
</dbReference>
<organism evidence="3 4">
    <name type="scientific">Ditylenchus dipsaci</name>
    <dbReference type="NCBI Taxonomy" id="166011"/>
    <lineage>
        <taxon>Eukaryota</taxon>
        <taxon>Metazoa</taxon>
        <taxon>Ecdysozoa</taxon>
        <taxon>Nematoda</taxon>
        <taxon>Chromadorea</taxon>
        <taxon>Rhabditida</taxon>
        <taxon>Tylenchina</taxon>
        <taxon>Tylenchomorpha</taxon>
        <taxon>Sphaerularioidea</taxon>
        <taxon>Anguinidae</taxon>
        <taxon>Anguininae</taxon>
        <taxon>Ditylenchus</taxon>
    </lineage>
</organism>
<keyword evidence="2" id="KW-1133">Transmembrane helix</keyword>
<protein>
    <submittedName>
        <fullName evidence="4">Uncharacterized protein</fullName>
    </submittedName>
</protein>
<name>A0A915EI73_9BILA</name>
<feature type="region of interest" description="Disordered" evidence="1">
    <location>
        <begin position="352"/>
        <end position="392"/>
    </location>
</feature>
<evidence type="ECO:0000256" key="1">
    <source>
        <dbReference type="SAM" id="MobiDB-lite"/>
    </source>
</evidence>
<feature type="transmembrane region" description="Helical" evidence="2">
    <location>
        <begin position="102"/>
        <end position="121"/>
    </location>
</feature>
<dbReference type="WBParaSite" id="jg6954">
    <property type="protein sequence ID" value="jg6954"/>
    <property type="gene ID" value="jg6954"/>
</dbReference>
<feature type="region of interest" description="Disordered" evidence="1">
    <location>
        <begin position="47"/>
        <end position="67"/>
    </location>
</feature>
<feature type="compositionally biased region" description="Polar residues" evidence="1">
    <location>
        <begin position="50"/>
        <end position="61"/>
    </location>
</feature>
<evidence type="ECO:0000313" key="4">
    <source>
        <dbReference type="WBParaSite" id="jg6954"/>
    </source>
</evidence>
<proteinExistence type="predicted"/>
<sequence>MSLDINAANMEFTNEDETILSKLGIIQSTLECPKKKLNSKVGLKKVGGSHSASNANHNIQVSSDDSSDDCLFDNERFSQSRKRRRLQNKSVLRLDNGNSYKFTKWHILSFVSAFLFIGISATTRDLAIFSIPNSNSSDNASFFTGFSASFGFSYTIGCLLAVWNFHILSFNWTAFLAGTLLICIERGGLLVSSMCHNYQRMFFSLYMAVSLAALLNANSSGVLVSEDSMQFNTVSSPSKLLVKRDLGNLSALIYTTPNLLSVMNSTTQLSQNTSTTVASLQLNATTTIAPAVNKPIFSSKTEENMIRRKEVELRQKEKEKLMSTSTTAATTTTPAATSTSIITISTTTTPTTTTTSTTVMSTTTTPTTTPIASTTTSMITSPSTTSTTTISPPTQAMLTNASHLPGNISARPWTELAVVPSHTTQTCLTMLLIVLPVPLLLAFCCCQMSTSTLPDARMLEMFSKSKERTALDAEPVGCKVLSFWCGLSTLL</sequence>
<keyword evidence="3" id="KW-1185">Reference proteome</keyword>
<keyword evidence="2" id="KW-0472">Membrane</keyword>
<accession>A0A915EI73</accession>
<feature type="transmembrane region" description="Helical" evidence="2">
    <location>
        <begin position="169"/>
        <end position="191"/>
    </location>
</feature>